<evidence type="ECO:0000313" key="1">
    <source>
        <dbReference type="EMBL" id="AKA86233.1"/>
    </source>
</evidence>
<protein>
    <submittedName>
        <fullName evidence="1">DNA polymerase III alpha subunit</fullName>
        <ecNumber evidence="1">2.7.7.7</ecNumber>
    </submittedName>
</protein>
<proteinExistence type="predicted"/>
<dbReference type="EC" id="2.7.7.7" evidence="1"/>
<sequence length="38" mass="4393">MTDTCRSELAREKRMDTAFRQNAGVIVSDLREQARSYS</sequence>
<gene>
    <name evidence="1" type="ORF">VO64_5687</name>
</gene>
<name>A0AAU8TWJ9_9PSED</name>
<dbReference type="AlphaFoldDB" id="A0AAU8TWJ9"/>
<dbReference type="EMBL" id="CP011117">
    <property type="protein sequence ID" value="AKA86233.1"/>
    <property type="molecule type" value="Genomic_DNA"/>
</dbReference>
<evidence type="ECO:0000313" key="2">
    <source>
        <dbReference type="Proteomes" id="UP000033099"/>
    </source>
</evidence>
<dbReference type="GO" id="GO:0003887">
    <property type="term" value="F:DNA-directed DNA polymerase activity"/>
    <property type="evidence" value="ECO:0007669"/>
    <property type="project" value="UniProtKB-EC"/>
</dbReference>
<keyword evidence="1" id="KW-0808">Transferase</keyword>
<accession>A0AAU8TWJ9</accession>
<organism evidence="1 2">
    <name type="scientific">Pseudomonas synxantha</name>
    <dbReference type="NCBI Taxonomy" id="47883"/>
    <lineage>
        <taxon>Bacteria</taxon>
        <taxon>Pseudomonadati</taxon>
        <taxon>Pseudomonadota</taxon>
        <taxon>Gammaproteobacteria</taxon>
        <taxon>Pseudomonadales</taxon>
        <taxon>Pseudomonadaceae</taxon>
        <taxon>Pseudomonas</taxon>
    </lineage>
</organism>
<dbReference type="KEGG" id="pfb:VO64_5687"/>
<keyword evidence="1" id="KW-0548">Nucleotidyltransferase</keyword>
<reference evidence="1 2" key="1">
    <citation type="journal article" date="2015" name="Genome Announc.">
        <title>Complete Genome Sequence of Biocontrol Strain Pseudomonas fluorescens LBUM223.</title>
        <authorList>
            <person name="Roquigny R."/>
            <person name="Arseneault T."/>
            <person name="Gadkar V.J."/>
            <person name="Novinscak A."/>
            <person name="Joly D.L."/>
            <person name="Filion M."/>
        </authorList>
    </citation>
    <scope>NUCLEOTIDE SEQUENCE [LARGE SCALE GENOMIC DNA]</scope>
    <source>
        <strain evidence="1 2">LBUM223</strain>
    </source>
</reference>
<dbReference type="Proteomes" id="UP000033099">
    <property type="component" value="Chromosome"/>
</dbReference>